<dbReference type="AlphaFoldDB" id="A0A5N5MUW6"/>
<protein>
    <submittedName>
        <fullName evidence="1">Uncharacterized protein</fullName>
    </submittedName>
</protein>
<organism evidence="1 2">
    <name type="scientific">Pangasianodon hypophthalmus</name>
    <name type="common">Striped catfish</name>
    <name type="synonym">Helicophagus hypophthalmus</name>
    <dbReference type="NCBI Taxonomy" id="310915"/>
    <lineage>
        <taxon>Eukaryota</taxon>
        <taxon>Metazoa</taxon>
        <taxon>Chordata</taxon>
        <taxon>Craniata</taxon>
        <taxon>Vertebrata</taxon>
        <taxon>Euteleostomi</taxon>
        <taxon>Actinopterygii</taxon>
        <taxon>Neopterygii</taxon>
        <taxon>Teleostei</taxon>
        <taxon>Ostariophysi</taxon>
        <taxon>Siluriformes</taxon>
        <taxon>Pangasiidae</taxon>
        <taxon>Pangasianodon</taxon>
    </lineage>
</organism>
<evidence type="ECO:0000313" key="1">
    <source>
        <dbReference type="EMBL" id="KAB5558850.1"/>
    </source>
</evidence>
<reference evidence="1 2" key="1">
    <citation type="submission" date="2019-06" db="EMBL/GenBank/DDBJ databases">
        <title>A chromosome-scale genome assembly of the striped catfish, Pangasianodon hypophthalmus.</title>
        <authorList>
            <person name="Wen M."/>
            <person name="Zahm M."/>
            <person name="Roques C."/>
            <person name="Cabau C."/>
            <person name="Klopp C."/>
            <person name="Donnadieu C."/>
            <person name="Jouanno E."/>
            <person name="Avarre J.-C."/>
            <person name="Campet M."/>
            <person name="Ha T.T.T."/>
            <person name="Dugue R."/>
            <person name="Lampietro C."/>
            <person name="Louis A."/>
            <person name="Herpin A."/>
            <person name="Echchiki A."/>
            <person name="Berthelot C."/>
            <person name="Parey E."/>
            <person name="Roest-Crollius H."/>
            <person name="Braasch I."/>
            <person name="Postlethwait J."/>
            <person name="Bobe J."/>
            <person name="Montfort J."/>
            <person name="Bouchez O."/>
            <person name="Begum T."/>
            <person name="Schartl M."/>
            <person name="Guiguen Y."/>
        </authorList>
    </citation>
    <scope>NUCLEOTIDE SEQUENCE [LARGE SCALE GENOMIC DNA]</scope>
    <source>
        <strain evidence="1 2">Indonesia</strain>
        <tissue evidence="1">Blood</tissue>
    </source>
</reference>
<dbReference type="EMBL" id="VFJC01000012">
    <property type="protein sequence ID" value="KAB5558850.1"/>
    <property type="molecule type" value="Genomic_DNA"/>
</dbReference>
<proteinExistence type="predicted"/>
<sequence length="99" mass="10433">MSIDPITGIKQSEFREGTKQAEMTVLHPPGQARALLSSLLSASHEIFNTKKTPKPKKALKPEVYSSDISSSNTAAVECGSLQVPSFLPASSDGHGAVVP</sequence>
<keyword evidence="2" id="KW-1185">Reference proteome</keyword>
<comment type="caution">
    <text evidence="1">The sequence shown here is derived from an EMBL/GenBank/DDBJ whole genome shotgun (WGS) entry which is preliminary data.</text>
</comment>
<gene>
    <name evidence="1" type="ORF">PHYPO_G00021930</name>
</gene>
<accession>A0A5N5MUW6</accession>
<name>A0A5N5MUW6_PANHP</name>
<dbReference type="Proteomes" id="UP000327468">
    <property type="component" value="Chromosome 11"/>
</dbReference>
<evidence type="ECO:0000313" key="2">
    <source>
        <dbReference type="Proteomes" id="UP000327468"/>
    </source>
</evidence>